<keyword evidence="3" id="KW-0347">Helicase</keyword>
<evidence type="ECO:0000256" key="1">
    <source>
        <dbReference type="ARBA" id="ARBA00022741"/>
    </source>
</evidence>
<organism evidence="6 7">
    <name type="scientific">Jimgerdemannia flammicorona</name>
    <dbReference type="NCBI Taxonomy" id="994334"/>
    <lineage>
        <taxon>Eukaryota</taxon>
        <taxon>Fungi</taxon>
        <taxon>Fungi incertae sedis</taxon>
        <taxon>Mucoromycota</taxon>
        <taxon>Mucoromycotina</taxon>
        <taxon>Endogonomycetes</taxon>
        <taxon>Endogonales</taxon>
        <taxon>Endogonaceae</taxon>
        <taxon>Jimgerdemannia</taxon>
    </lineage>
</organism>
<dbReference type="GO" id="GO:0016787">
    <property type="term" value="F:hydrolase activity"/>
    <property type="evidence" value="ECO:0007669"/>
    <property type="project" value="UniProtKB-KW"/>
</dbReference>
<keyword evidence="7" id="KW-1185">Reference proteome</keyword>
<keyword evidence="2" id="KW-0378">Hydrolase</keyword>
<dbReference type="GO" id="GO:0005524">
    <property type="term" value="F:ATP binding"/>
    <property type="evidence" value="ECO:0007669"/>
    <property type="project" value="UniProtKB-KW"/>
</dbReference>
<proteinExistence type="predicted"/>
<dbReference type="AlphaFoldDB" id="A0A433QTV8"/>
<evidence type="ECO:0008006" key="8">
    <source>
        <dbReference type="Google" id="ProtNLM"/>
    </source>
</evidence>
<dbReference type="GO" id="GO:0070478">
    <property type="term" value="P:nuclear-transcribed mRNA catabolic process, 3'-5' exonucleolytic nonsense-mediated decay"/>
    <property type="evidence" value="ECO:0007669"/>
    <property type="project" value="TreeGrafter"/>
</dbReference>
<dbReference type="GO" id="GO:0004386">
    <property type="term" value="F:helicase activity"/>
    <property type="evidence" value="ECO:0007669"/>
    <property type="project" value="UniProtKB-KW"/>
</dbReference>
<evidence type="ECO:0000256" key="4">
    <source>
        <dbReference type="ARBA" id="ARBA00022840"/>
    </source>
</evidence>
<gene>
    <name evidence="6" type="ORF">BC938DRAFT_472750</name>
</gene>
<feature type="compositionally biased region" description="Polar residues" evidence="5">
    <location>
        <begin position="229"/>
        <end position="243"/>
    </location>
</feature>
<accession>A0A433QTV8</accession>
<feature type="region of interest" description="Disordered" evidence="5">
    <location>
        <begin position="229"/>
        <end position="316"/>
    </location>
</feature>
<evidence type="ECO:0000256" key="5">
    <source>
        <dbReference type="SAM" id="MobiDB-lite"/>
    </source>
</evidence>
<name>A0A433QTV8_9FUNG</name>
<sequence>MRTQAVESEVMVAAADEVANRLAKEAEVGLFDQDALHHFLSKRSQGTSPVPNEWQWKREWAQVVDINERFDNFPEVVPDMAREYTLELDVFQKQAVYHLEMGGSVFVAVHTLHTFGEDVGIPTGDVQIRPEVNCLIITIEILRLMLYRGADLIRDVKFVIFDEVHYVNDLESSTPKRPIQLEHFLCANELYKIVDAKKQWLIAKTFNITIATAERDMHFLDNQQMPSVTNGLSMDDAQGQSISVADPSSKLSSSGSGVSTQKNANLPKQTHWRPCQGTPSALSLARKDASRQPSTSPPNRQRLCRVGIPKRNRQRK</sequence>
<dbReference type="InterPro" id="IPR027417">
    <property type="entry name" value="P-loop_NTPase"/>
</dbReference>
<dbReference type="PANTHER" id="PTHR12131">
    <property type="entry name" value="ATP-DEPENDENT RNA AND DNA HELICASE"/>
    <property type="match status" value="1"/>
</dbReference>
<keyword evidence="1" id="KW-0547">Nucleotide-binding</keyword>
<reference evidence="6 7" key="1">
    <citation type="journal article" date="2018" name="New Phytol.">
        <title>Phylogenomics of Endogonaceae and evolution of mycorrhizas within Mucoromycota.</title>
        <authorList>
            <person name="Chang Y."/>
            <person name="Desiro A."/>
            <person name="Na H."/>
            <person name="Sandor L."/>
            <person name="Lipzen A."/>
            <person name="Clum A."/>
            <person name="Barry K."/>
            <person name="Grigoriev I.V."/>
            <person name="Martin F.M."/>
            <person name="Stajich J.E."/>
            <person name="Smith M.E."/>
            <person name="Bonito G."/>
            <person name="Spatafora J.W."/>
        </authorList>
    </citation>
    <scope>NUCLEOTIDE SEQUENCE [LARGE SCALE GENOMIC DNA]</scope>
    <source>
        <strain evidence="6 7">AD002</strain>
    </source>
</reference>
<protein>
    <recommendedName>
        <fullName evidence="8">Helicase ATP-binding domain-containing protein</fullName>
    </recommendedName>
</protein>
<dbReference type="GO" id="GO:0055087">
    <property type="term" value="C:Ski complex"/>
    <property type="evidence" value="ECO:0007669"/>
    <property type="project" value="TreeGrafter"/>
</dbReference>
<dbReference type="Proteomes" id="UP000274822">
    <property type="component" value="Unassembled WGS sequence"/>
</dbReference>
<dbReference type="EMBL" id="RBNJ01001425">
    <property type="protein sequence ID" value="RUS33177.1"/>
    <property type="molecule type" value="Genomic_DNA"/>
</dbReference>
<evidence type="ECO:0000256" key="2">
    <source>
        <dbReference type="ARBA" id="ARBA00022801"/>
    </source>
</evidence>
<comment type="caution">
    <text evidence="6">The sequence shown here is derived from an EMBL/GenBank/DDBJ whole genome shotgun (WGS) entry which is preliminary data.</text>
</comment>
<evidence type="ECO:0000313" key="6">
    <source>
        <dbReference type="EMBL" id="RUS33177.1"/>
    </source>
</evidence>
<dbReference type="InterPro" id="IPR050699">
    <property type="entry name" value="RNA-DNA_Helicase"/>
</dbReference>
<evidence type="ECO:0000313" key="7">
    <source>
        <dbReference type="Proteomes" id="UP000274822"/>
    </source>
</evidence>
<dbReference type="SUPFAM" id="SSF52540">
    <property type="entry name" value="P-loop containing nucleoside triphosphate hydrolases"/>
    <property type="match status" value="1"/>
</dbReference>
<dbReference type="PANTHER" id="PTHR12131:SF1">
    <property type="entry name" value="ATP-DEPENDENT RNA HELICASE SUPV3L1, MITOCHONDRIAL-RELATED"/>
    <property type="match status" value="1"/>
</dbReference>
<evidence type="ECO:0000256" key="3">
    <source>
        <dbReference type="ARBA" id="ARBA00022806"/>
    </source>
</evidence>
<feature type="compositionally biased region" description="Low complexity" evidence="5">
    <location>
        <begin position="248"/>
        <end position="259"/>
    </location>
</feature>
<dbReference type="Gene3D" id="3.40.50.300">
    <property type="entry name" value="P-loop containing nucleotide triphosphate hydrolases"/>
    <property type="match status" value="2"/>
</dbReference>
<keyword evidence="4" id="KW-0067">ATP-binding</keyword>